<dbReference type="Gene3D" id="3.40.50.1820">
    <property type="entry name" value="alpha/beta hydrolase"/>
    <property type="match status" value="1"/>
</dbReference>
<reference evidence="2" key="1">
    <citation type="submission" date="2013-11" db="EMBL/GenBank/DDBJ databases">
        <authorList>
            <person name="Hoang H.T."/>
            <person name="Killian M.L."/>
            <person name="Madson D.M."/>
            <person name="Arruda P.H.E."/>
            <person name="Sun D."/>
            <person name="Schwartz K.J."/>
            <person name="Yoon K."/>
        </authorList>
    </citation>
    <scope>NUCLEOTIDE SEQUENCE [LARGE SCALE GENOMIC DNA]</scope>
    <source>
        <strain evidence="2">CDK2</strain>
    </source>
</reference>
<protein>
    <submittedName>
        <fullName evidence="1">Alpha/beta hydrolase family protein</fullName>
    </submittedName>
</protein>
<evidence type="ECO:0000313" key="2">
    <source>
        <dbReference type="Proteomes" id="UP000050535"/>
    </source>
</evidence>
<evidence type="ECO:0000313" key="1">
    <source>
        <dbReference type="EMBL" id="KPN31072.1"/>
    </source>
</evidence>
<dbReference type="Proteomes" id="UP000050535">
    <property type="component" value="Unassembled WGS sequence"/>
</dbReference>
<dbReference type="AlphaFoldDB" id="A0A0P7HC47"/>
<dbReference type="InterPro" id="IPR029058">
    <property type="entry name" value="AB_hydrolase_fold"/>
</dbReference>
<accession>A0A0P7HC47</accession>
<gene>
    <name evidence="1" type="ORF">SY89_01814</name>
</gene>
<dbReference type="SUPFAM" id="SSF53474">
    <property type="entry name" value="alpha/beta-Hydrolases"/>
    <property type="match status" value="1"/>
</dbReference>
<proteinExistence type="predicted"/>
<organism evidence="1 2">
    <name type="scientific">Halolamina pelagica</name>
    <dbReference type="NCBI Taxonomy" id="699431"/>
    <lineage>
        <taxon>Archaea</taxon>
        <taxon>Methanobacteriati</taxon>
        <taxon>Methanobacteriota</taxon>
        <taxon>Stenosarchaea group</taxon>
        <taxon>Halobacteria</taxon>
        <taxon>Halobacteriales</taxon>
        <taxon>Haloferacaceae</taxon>
    </lineage>
</organism>
<keyword evidence="1" id="KW-0378">Hydrolase</keyword>
<keyword evidence="2" id="KW-1185">Reference proteome</keyword>
<comment type="caution">
    <text evidence="1">The sequence shown here is derived from an EMBL/GenBank/DDBJ whole genome shotgun (WGS) entry which is preliminary data.</text>
</comment>
<dbReference type="EMBL" id="LGUC01000001">
    <property type="protein sequence ID" value="KPN31072.1"/>
    <property type="molecule type" value="Genomic_DNA"/>
</dbReference>
<dbReference type="RefSeq" id="WP_239685557.1">
    <property type="nucleotide sequence ID" value="NZ_LGUC01000001.1"/>
</dbReference>
<dbReference type="STRING" id="699431.SY89_01814"/>
<name>A0A0P7HC47_9EURY</name>
<sequence>MGIDYADIDAEVTFWHGENDTNVPIGGARRLATAIPTAELHAIEDADHLGTLLECTPEVLNTY</sequence>
<dbReference type="GO" id="GO:0016787">
    <property type="term" value="F:hydrolase activity"/>
    <property type="evidence" value="ECO:0007669"/>
    <property type="project" value="UniProtKB-KW"/>
</dbReference>